<evidence type="ECO:0000313" key="2">
    <source>
        <dbReference type="EMBL" id="OWY31823.1"/>
    </source>
</evidence>
<keyword evidence="3" id="KW-1185">Reference proteome</keyword>
<evidence type="ECO:0000313" key="3">
    <source>
        <dbReference type="Proteomes" id="UP000214747"/>
    </source>
</evidence>
<dbReference type="GO" id="GO:0051276">
    <property type="term" value="P:chromosome organization"/>
    <property type="evidence" value="ECO:0007669"/>
    <property type="project" value="InterPro"/>
</dbReference>
<dbReference type="InterPro" id="IPR038713">
    <property type="entry name" value="Terminase_Gp1_N_sf"/>
</dbReference>
<dbReference type="InterPro" id="IPR005335">
    <property type="entry name" value="Terminase_ssu"/>
</dbReference>
<dbReference type="RefSeq" id="WP_088757527.1">
    <property type="nucleotide sequence ID" value="NZ_NJGV01000040.1"/>
</dbReference>
<protein>
    <submittedName>
        <fullName evidence="2">Terminase</fullName>
    </submittedName>
</protein>
<proteinExistence type="predicted"/>
<sequence>MALTAKKKLFADAVMRGKSNRDAAIEAGYSAATASAAGSRLVKDPAVAEYLKKCREATKAPGGEVASSPFDIGRALQYSDPRAFLLATMNDPKTEDKLRVDAAKALMPFMHKKLGEGGKKDARDEEAKKVASRFPTAAPPRLAASGGKKL</sequence>
<name>A0A225SL87_9BURK</name>
<reference evidence="2 3" key="1">
    <citation type="journal article" date="2010" name="Int. J. Syst. Evol. Microbiol.">
        <title>Reclassification of Herbaspirillum putei as a later heterotypic synonym of Herbaspirillum huttiense, with the description of H. huttiense subsp. huttiense subsp. nov. and H. huttiense subsp. putei subsp. nov., comb. nov., and description of Herbaspirillum aquaticum sp. nov.</title>
        <authorList>
            <person name="Dobritsa A.P."/>
            <person name="Reddy M.C."/>
            <person name="Samadpour M."/>
        </authorList>
    </citation>
    <scope>NUCLEOTIDE SEQUENCE [LARGE SCALE GENOMIC DNA]</scope>
    <source>
        <strain evidence="2 3">IEH 4430</strain>
    </source>
</reference>
<dbReference type="Pfam" id="PF03592">
    <property type="entry name" value="Terminase_2"/>
    <property type="match status" value="1"/>
</dbReference>
<gene>
    <name evidence="2" type="ORF">CEJ45_24185</name>
</gene>
<feature type="compositionally biased region" description="Basic and acidic residues" evidence="1">
    <location>
        <begin position="113"/>
        <end position="129"/>
    </location>
</feature>
<comment type="caution">
    <text evidence="2">The sequence shown here is derived from an EMBL/GenBank/DDBJ whole genome shotgun (WGS) entry which is preliminary data.</text>
</comment>
<feature type="region of interest" description="Disordered" evidence="1">
    <location>
        <begin position="113"/>
        <end position="150"/>
    </location>
</feature>
<dbReference type="Proteomes" id="UP000214747">
    <property type="component" value="Unassembled WGS sequence"/>
</dbReference>
<accession>A0A225SL87</accession>
<evidence type="ECO:0000256" key="1">
    <source>
        <dbReference type="SAM" id="MobiDB-lite"/>
    </source>
</evidence>
<dbReference type="Gene3D" id="1.10.10.1400">
    <property type="entry name" value="Terminase, small subunit, N-terminal DNA-binding domain, HTH motif"/>
    <property type="match status" value="1"/>
</dbReference>
<organism evidence="2 3">
    <name type="scientific">Herbaspirillum aquaticum</name>
    <dbReference type="NCBI Taxonomy" id="568783"/>
    <lineage>
        <taxon>Bacteria</taxon>
        <taxon>Pseudomonadati</taxon>
        <taxon>Pseudomonadota</taxon>
        <taxon>Betaproteobacteria</taxon>
        <taxon>Burkholderiales</taxon>
        <taxon>Oxalobacteraceae</taxon>
        <taxon>Herbaspirillum</taxon>
    </lineage>
</organism>
<dbReference type="EMBL" id="NJGV01000040">
    <property type="protein sequence ID" value="OWY31823.1"/>
    <property type="molecule type" value="Genomic_DNA"/>
</dbReference>
<dbReference type="AlphaFoldDB" id="A0A225SL87"/>